<dbReference type="GO" id="GO:0032982">
    <property type="term" value="C:myosin filament"/>
    <property type="evidence" value="ECO:0007669"/>
    <property type="project" value="TreeGrafter"/>
</dbReference>
<dbReference type="GO" id="GO:0016460">
    <property type="term" value="C:myosin II complex"/>
    <property type="evidence" value="ECO:0007669"/>
    <property type="project" value="TreeGrafter"/>
</dbReference>
<keyword evidence="1" id="KW-0175">Coiled coil</keyword>
<gene>
    <name evidence="3" type="ORF">BJ508DRAFT_182633</name>
</gene>
<evidence type="ECO:0000313" key="3">
    <source>
        <dbReference type="EMBL" id="RPA76632.1"/>
    </source>
</evidence>
<proteinExistence type="predicted"/>
<feature type="region of interest" description="Disordered" evidence="2">
    <location>
        <begin position="112"/>
        <end position="166"/>
    </location>
</feature>
<dbReference type="STRING" id="1160509.A0A3N4HS31"/>
<feature type="compositionally biased region" description="Acidic residues" evidence="2">
    <location>
        <begin position="1083"/>
        <end position="1093"/>
    </location>
</feature>
<dbReference type="EMBL" id="ML119741">
    <property type="protein sequence ID" value="RPA76632.1"/>
    <property type="molecule type" value="Genomic_DNA"/>
</dbReference>
<dbReference type="GO" id="GO:0000146">
    <property type="term" value="F:microfilament motor activity"/>
    <property type="evidence" value="ECO:0007669"/>
    <property type="project" value="TreeGrafter"/>
</dbReference>
<feature type="coiled-coil region" evidence="1">
    <location>
        <begin position="538"/>
        <end position="614"/>
    </location>
</feature>
<dbReference type="GO" id="GO:0005737">
    <property type="term" value="C:cytoplasm"/>
    <property type="evidence" value="ECO:0007669"/>
    <property type="project" value="TreeGrafter"/>
</dbReference>
<organism evidence="3 4">
    <name type="scientific">Ascobolus immersus RN42</name>
    <dbReference type="NCBI Taxonomy" id="1160509"/>
    <lineage>
        <taxon>Eukaryota</taxon>
        <taxon>Fungi</taxon>
        <taxon>Dikarya</taxon>
        <taxon>Ascomycota</taxon>
        <taxon>Pezizomycotina</taxon>
        <taxon>Pezizomycetes</taxon>
        <taxon>Pezizales</taxon>
        <taxon>Ascobolaceae</taxon>
        <taxon>Ascobolus</taxon>
    </lineage>
</organism>
<feature type="coiled-coil region" evidence="1">
    <location>
        <begin position="321"/>
        <end position="408"/>
    </location>
</feature>
<evidence type="ECO:0000313" key="4">
    <source>
        <dbReference type="Proteomes" id="UP000275078"/>
    </source>
</evidence>
<dbReference type="PANTHER" id="PTHR45615:SF40">
    <property type="entry name" value="MYOSIN HEAVY CHAIN, NON-MUSCLE"/>
    <property type="match status" value="1"/>
</dbReference>
<protein>
    <submittedName>
        <fullName evidence="3">Uncharacterized protein</fullName>
    </submittedName>
</protein>
<name>A0A3N4HS31_ASCIM</name>
<keyword evidence="4" id="KW-1185">Reference proteome</keyword>
<feature type="compositionally biased region" description="Basic and acidic residues" evidence="2">
    <location>
        <begin position="258"/>
        <end position="273"/>
    </location>
</feature>
<feature type="coiled-coil region" evidence="1">
    <location>
        <begin position="821"/>
        <end position="848"/>
    </location>
</feature>
<reference evidence="3 4" key="1">
    <citation type="journal article" date="2018" name="Nat. Ecol. Evol.">
        <title>Pezizomycetes genomes reveal the molecular basis of ectomycorrhizal truffle lifestyle.</title>
        <authorList>
            <person name="Murat C."/>
            <person name="Payen T."/>
            <person name="Noel B."/>
            <person name="Kuo A."/>
            <person name="Morin E."/>
            <person name="Chen J."/>
            <person name="Kohler A."/>
            <person name="Krizsan K."/>
            <person name="Balestrini R."/>
            <person name="Da Silva C."/>
            <person name="Montanini B."/>
            <person name="Hainaut M."/>
            <person name="Levati E."/>
            <person name="Barry K.W."/>
            <person name="Belfiori B."/>
            <person name="Cichocki N."/>
            <person name="Clum A."/>
            <person name="Dockter R.B."/>
            <person name="Fauchery L."/>
            <person name="Guy J."/>
            <person name="Iotti M."/>
            <person name="Le Tacon F."/>
            <person name="Lindquist E.A."/>
            <person name="Lipzen A."/>
            <person name="Malagnac F."/>
            <person name="Mello A."/>
            <person name="Molinier V."/>
            <person name="Miyauchi S."/>
            <person name="Poulain J."/>
            <person name="Riccioni C."/>
            <person name="Rubini A."/>
            <person name="Sitrit Y."/>
            <person name="Splivallo R."/>
            <person name="Traeger S."/>
            <person name="Wang M."/>
            <person name="Zifcakova L."/>
            <person name="Wipf D."/>
            <person name="Zambonelli A."/>
            <person name="Paolocci F."/>
            <person name="Nowrousian M."/>
            <person name="Ottonello S."/>
            <person name="Baldrian P."/>
            <person name="Spatafora J.W."/>
            <person name="Henrissat B."/>
            <person name="Nagy L.G."/>
            <person name="Aury J.M."/>
            <person name="Wincker P."/>
            <person name="Grigoriev I.V."/>
            <person name="Bonfante P."/>
            <person name="Martin F.M."/>
        </authorList>
    </citation>
    <scope>NUCLEOTIDE SEQUENCE [LARGE SCALE GENOMIC DNA]</scope>
    <source>
        <strain evidence="3 4">RN42</strain>
    </source>
</reference>
<evidence type="ECO:0000256" key="2">
    <source>
        <dbReference type="SAM" id="MobiDB-lite"/>
    </source>
</evidence>
<sequence length="1235" mass="139496">MATQEERLNLSNAGNFEAVENHDALLRDFAAALTSAVLSLRDKDEHTLKERVYSELAKFRQQCEGRLQRELDKRQSDYDELLSILGSCYVRKSETNDSTDDKAGELPDFVQDHFSTIPRPAPPSRQQRCSPPVTPNDDGTEDHCDDSDSSDFSDCSPDSDDDEFDKVSIKSGASDRFSAGTCHPTFQAWLLSEKARHGSAHPQSSSNSPVVQGQASSQFEHSRLATIRAILSNGIGQWRDSNAPCTFPACEKRFRDEQQAHEKEMDQLRRRLDSASSEKQVHQVEKNKLIEDVAHQAAFAGDIQKTNTQLKQKIRELEYLERGQRAEVASLKKQKKKLEEELEELDAGWDRELKRSGREVTELTAQNESLRREIASLQAHSNVLGASLNKVQAEKKSLESELRERFQALQNRFEVEQQAHSAQIAAHDKTGEKLRAEMAKSFEQSQTIKSLEVQLEKEILQHSALNTRQNSLITKIDAITEKEGLLHFELDALNKQYDEKMYMVNASSSNPNLQETSVPTFAKVKRLGNYLGLQDGAIKRLQDRLEFLTRRCEAFEDSFEAGAWEKDSLAAAVLYEVDRSDSLTIEKDDLQKKKDLLETELDEARIDVHEMRIELIEAEAFKTKLENGAFRTMYYLSMVPFNLPATETDRILTILDSVLRTVPHLQQYQNTMELNMGALRAAISDAFPDYPHNLAQPHGQTLKEFVEFSKDLSLKVRNIQNDLDDLTRFYRGNAQDLHACIDRVREHNEDLKLQFAEIRAICKSMYRIIWNDVSGFEEKGTTVAVLRHIEACLPDLLVQDKRASLSDADAASHVRVVEADCRLLKELNWELNRKVADLEAQLVNVDDAGDLAYEKELAEVLDLPERYHRIQLDLPIKKEVVSAPSTLPLPDVVPSEAQRPVKKEEVVEEAKKMVTAQMLASQAAVKYNEMFPKTTVESPVPSLVASRSCTPDIPELVEMSPVVLYKTESRPIERIGQVVVERARHQKDQADLEEASEKLRRLLCENRDAILVGLEEAMAGDGRAKVVYYDNVSQKHPEMTMEEIIDIIENKKGDHRVVFEDYEFEFGVTQEVEAKQKRAEEASGNEEDEDVIGDESFHSAPSTPVPSDATPLNASPLERPTESCGVSLTNIDEPLPKAVHQLRHEESQTAAIARKQLEPSPVIQVSKPCNTFLPPLSPVEPLEFSWLPGRLNIAKVLQPSGAPLPPYYIPLPLPTLEEVNRMIQPVKEDENSGSM</sequence>
<feature type="compositionally biased region" description="Acidic residues" evidence="2">
    <location>
        <begin position="138"/>
        <end position="164"/>
    </location>
</feature>
<feature type="coiled-coil region" evidence="1">
    <location>
        <begin position="982"/>
        <end position="1012"/>
    </location>
</feature>
<dbReference type="Proteomes" id="UP000275078">
    <property type="component" value="Unassembled WGS sequence"/>
</dbReference>
<accession>A0A3N4HS31</accession>
<feature type="region of interest" description="Disordered" evidence="2">
    <location>
        <begin position="258"/>
        <end position="280"/>
    </location>
</feature>
<feature type="region of interest" description="Disordered" evidence="2">
    <location>
        <begin position="1075"/>
        <end position="1124"/>
    </location>
</feature>
<dbReference type="GO" id="GO:0051015">
    <property type="term" value="F:actin filament binding"/>
    <property type="evidence" value="ECO:0007669"/>
    <property type="project" value="TreeGrafter"/>
</dbReference>
<evidence type="ECO:0000256" key="1">
    <source>
        <dbReference type="SAM" id="Coils"/>
    </source>
</evidence>
<dbReference type="PANTHER" id="PTHR45615">
    <property type="entry name" value="MYOSIN HEAVY CHAIN, NON-MUSCLE"/>
    <property type="match status" value="1"/>
</dbReference>
<dbReference type="AlphaFoldDB" id="A0A3N4HS31"/>